<evidence type="ECO:0000313" key="2">
    <source>
        <dbReference type="EMBL" id="UUY51520.1"/>
    </source>
</evidence>
<evidence type="ECO:0000256" key="1">
    <source>
        <dbReference type="SAM" id="MobiDB-lite"/>
    </source>
</evidence>
<proteinExistence type="predicted"/>
<evidence type="ECO:0000313" key="3">
    <source>
        <dbReference type="Proteomes" id="UP001057738"/>
    </source>
</evidence>
<organism evidence="2 3">
    <name type="scientific">Streptomyces yangpuensis</name>
    <dbReference type="NCBI Taxonomy" id="1648182"/>
    <lineage>
        <taxon>Bacteria</taxon>
        <taxon>Bacillati</taxon>
        <taxon>Actinomycetota</taxon>
        <taxon>Actinomycetes</taxon>
        <taxon>Kitasatosporales</taxon>
        <taxon>Streptomycetaceae</taxon>
        <taxon>Streptomyces</taxon>
    </lineage>
</organism>
<dbReference type="RefSeq" id="WP_257857532.1">
    <property type="nucleotide sequence ID" value="NZ_CP102514.1"/>
</dbReference>
<sequence>MPPALVLHPRDHFDLADLPEALVRASYGGRSPAGGPSDVRPQGAGCATSRELH</sequence>
<name>A0ABY5Q5P4_9ACTN</name>
<dbReference type="GeneID" id="95578223"/>
<accession>A0ABY5Q5P4</accession>
<dbReference type="EMBL" id="CP102514">
    <property type="protein sequence ID" value="UUY51520.1"/>
    <property type="molecule type" value="Genomic_DNA"/>
</dbReference>
<keyword evidence="3" id="KW-1185">Reference proteome</keyword>
<protein>
    <submittedName>
        <fullName evidence="2">Uncharacterized protein</fullName>
    </submittedName>
</protein>
<gene>
    <name evidence="2" type="ORF">NRK68_32340</name>
</gene>
<feature type="region of interest" description="Disordered" evidence="1">
    <location>
        <begin position="26"/>
        <end position="53"/>
    </location>
</feature>
<dbReference type="Proteomes" id="UP001057738">
    <property type="component" value="Chromosome"/>
</dbReference>
<reference evidence="2" key="1">
    <citation type="submission" date="2022-08" db="EMBL/GenBank/DDBJ databases">
        <authorList>
            <person name="Tian L."/>
        </authorList>
    </citation>
    <scope>NUCLEOTIDE SEQUENCE</scope>
    <source>
        <strain evidence="2">CM253</strain>
    </source>
</reference>